<evidence type="ECO:0000256" key="1">
    <source>
        <dbReference type="ARBA" id="ARBA00010914"/>
    </source>
</evidence>
<dbReference type="InterPro" id="IPR001055">
    <property type="entry name" value="Adrenodoxin-like"/>
</dbReference>
<dbReference type="GO" id="GO:0005739">
    <property type="term" value="C:mitochondrion"/>
    <property type="evidence" value="ECO:0007669"/>
    <property type="project" value="TreeGrafter"/>
</dbReference>
<keyword evidence="5" id="KW-0411">Iron-sulfur</keyword>
<feature type="domain" description="2Fe-2S ferredoxin-type" evidence="7">
    <location>
        <begin position="28"/>
        <end position="149"/>
    </location>
</feature>
<dbReference type="GO" id="GO:0046872">
    <property type="term" value="F:metal ion binding"/>
    <property type="evidence" value="ECO:0007669"/>
    <property type="project" value="UniProtKB-KW"/>
</dbReference>
<dbReference type="CDD" id="cd00207">
    <property type="entry name" value="fer2"/>
    <property type="match status" value="1"/>
</dbReference>
<dbReference type="OrthoDB" id="282902at2759"/>
<dbReference type="AlphaFoldDB" id="A0A1R2D4N8"/>
<evidence type="ECO:0000313" key="8">
    <source>
        <dbReference type="EMBL" id="OMJ96228.1"/>
    </source>
</evidence>
<keyword evidence="9" id="KW-1185">Reference proteome</keyword>
<evidence type="ECO:0000313" key="9">
    <source>
        <dbReference type="Proteomes" id="UP000187209"/>
    </source>
</evidence>
<dbReference type="SUPFAM" id="SSF54292">
    <property type="entry name" value="2Fe-2S ferredoxin-like"/>
    <property type="match status" value="1"/>
</dbReference>
<reference evidence="8 9" key="1">
    <citation type="submission" date="2016-11" db="EMBL/GenBank/DDBJ databases">
        <title>The macronuclear genome of Stentor coeruleus: a giant cell with tiny introns.</title>
        <authorList>
            <person name="Slabodnick M."/>
            <person name="Ruby J.G."/>
            <person name="Reiff S.B."/>
            <person name="Swart E.C."/>
            <person name="Gosai S."/>
            <person name="Prabakaran S."/>
            <person name="Witkowska E."/>
            <person name="Larue G.E."/>
            <person name="Fisher S."/>
            <person name="Freeman R.M."/>
            <person name="Gunawardena J."/>
            <person name="Chu W."/>
            <person name="Stover N.A."/>
            <person name="Gregory B.D."/>
            <person name="Nowacki M."/>
            <person name="Derisi J."/>
            <person name="Roy S.W."/>
            <person name="Marshall W.F."/>
            <person name="Sood P."/>
        </authorList>
    </citation>
    <scope>NUCLEOTIDE SEQUENCE [LARGE SCALE GENOMIC DNA]</scope>
    <source>
        <strain evidence="8">WM001</strain>
    </source>
</reference>
<accession>A0A1R2D4N8</accession>
<comment type="cofactor">
    <cofactor evidence="6">
        <name>[2Fe-2S] cluster</name>
        <dbReference type="ChEBI" id="CHEBI:190135"/>
    </cofactor>
</comment>
<dbReference type="GO" id="GO:0140647">
    <property type="term" value="P:P450-containing electron transport chain"/>
    <property type="evidence" value="ECO:0007669"/>
    <property type="project" value="InterPro"/>
</dbReference>
<dbReference type="EMBL" id="MPUH01000002">
    <property type="protein sequence ID" value="OMJ96228.1"/>
    <property type="molecule type" value="Genomic_DNA"/>
</dbReference>
<dbReference type="InterPro" id="IPR001041">
    <property type="entry name" value="2Fe-2S_ferredoxin-type"/>
</dbReference>
<proteinExistence type="inferred from homology"/>
<dbReference type="Pfam" id="PF00111">
    <property type="entry name" value="Fer2"/>
    <property type="match status" value="1"/>
</dbReference>
<name>A0A1R2D4N8_9CILI</name>
<dbReference type="PANTHER" id="PTHR23426">
    <property type="entry name" value="FERREDOXIN/ADRENODOXIN"/>
    <property type="match status" value="1"/>
</dbReference>
<comment type="caution">
    <text evidence="8">The sequence shown here is derived from an EMBL/GenBank/DDBJ whole genome shotgun (WGS) entry which is preliminary data.</text>
</comment>
<dbReference type="PANTHER" id="PTHR23426:SF65">
    <property type="entry name" value="FERREDOXIN-2, MITOCHONDRIAL"/>
    <property type="match status" value="1"/>
</dbReference>
<evidence type="ECO:0000256" key="5">
    <source>
        <dbReference type="ARBA" id="ARBA00023014"/>
    </source>
</evidence>
<dbReference type="Proteomes" id="UP000187209">
    <property type="component" value="Unassembled WGS sequence"/>
</dbReference>
<evidence type="ECO:0000256" key="4">
    <source>
        <dbReference type="ARBA" id="ARBA00023004"/>
    </source>
</evidence>
<evidence type="ECO:0000256" key="3">
    <source>
        <dbReference type="ARBA" id="ARBA00022723"/>
    </source>
</evidence>
<dbReference type="GO" id="GO:0009055">
    <property type="term" value="F:electron transfer activity"/>
    <property type="evidence" value="ECO:0007669"/>
    <property type="project" value="TreeGrafter"/>
</dbReference>
<comment type="similarity">
    <text evidence="1">Belongs to the adrenodoxin/putidaredoxin family.</text>
</comment>
<dbReference type="InterPro" id="IPR012675">
    <property type="entry name" value="Beta-grasp_dom_sf"/>
</dbReference>
<sequence>MLKRLIRAFADVTSHTPKGIPKVIDKIVWVNVIDYNGTKHVIAGYEGESLLRAIEKHKIDIPASCRGGDFIIPETEEPVDPLRYGPTCSECQVVVSEPWVNYLKPLGQWEKDRITKTVTGYFEPGSRLACCFVLHKWMNGMEISIPYNLEQKMEQDDIPFERGSNRIF</sequence>
<dbReference type="InterPro" id="IPR036010">
    <property type="entry name" value="2Fe-2S_ferredoxin-like_sf"/>
</dbReference>
<keyword evidence="3" id="KW-0479">Metal-binding</keyword>
<dbReference type="Gene3D" id="3.10.20.30">
    <property type="match status" value="1"/>
</dbReference>
<protein>
    <recommendedName>
        <fullName evidence="7">2Fe-2S ferredoxin-type domain-containing protein</fullName>
    </recommendedName>
</protein>
<evidence type="ECO:0000259" key="7">
    <source>
        <dbReference type="PROSITE" id="PS51085"/>
    </source>
</evidence>
<organism evidence="8 9">
    <name type="scientific">Stentor coeruleus</name>
    <dbReference type="NCBI Taxonomy" id="5963"/>
    <lineage>
        <taxon>Eukaryota</taxon>
        <taxon>Sar</taxon>
        <taxon>Alveolata</taxon>
        <taxon>Ciliophora</taxon>
        <taxon>Postciliodesmatophora</taxon>
        <taxon>Heterotrichea</taxon>
        <taxon>Heterotrichida</taxon>
        <taxon>Stentoridae</taxon>
        <taxon>Stentor</taxon>
    </lineage>
</organism>
<keyword evidence="2" id="KW-0001">2Fe-2S</keyword>
<dbReference type="GO" id="GO:0051537">
    <property type="term" value="F:2 iron, 2 sulfur cluster binding"/>
    <property type="evidence" value="ECO:0007669"/>
    <property type="project" value="UniProtKB-KW"/>
</dbReference>
<keyword evidence="4" id="KW-0408">Iron</keyword>
<evidence type="ECO:0000256" key="6">
    <source>
        <dbReference type="ARBA" id="ARBA00034078"/>
    </source>
</evidence>
<dbReference type="PROSITE" id="PS51085">
    <property type="entry name" value="2FE2S_FER_2"/>
    <property type="match status" value="1"/>
</dbReference>
<evidence type="ECO:0000256" key="2">
    <source>
        <dbReference type="ARBA" id="ARBA00022714"/>
    </source>
</evidence>
<gene>
    <name evidence="8" type="ORF">SteCoe_188</name>
</gene>